<dbReference type="Proteomes" id="UP000694660">
    <property type="component" value="Unassembled WGS sequence"/>
</dbReference>
<evidence type="ECO:0000259" key="1">
    <source>
        <dbReference type="Pfam" id="PF19313"/>
    </source>
</evidence>
<organism evidence="2 3">
    <name type="scientific">Denitromonas iodatirespirans</name>
    <dbReference type="NCBI Taxonomy" id="2795389"/>
    <lineage>
        <taxon>Bacteria</taxon>
        <taxon>Pseudomonadati</taxon>
        <taxon>Pseudomonadota</taxon>
        <taxon>Betaproteobacteria</taxon>
        <taxon>Rhodocyclales</taxon>
        <taxon>Zoogloeaceae</taxon>
        <taxon>Denitromonas</taxon>
    </lineage>
</organism>
<dbReference type="AlphaFoldDB" id="A0A944H701"/>
<dbReference type="CDD" id="cd09618">
    <property type="entry name" value="CBM9_like_2"/>
    <property type="match status" value="1"/>
</dbReference>
<dbReference type="EMBL" id="JAEKFT010000005">
    <property type="protein sequence ID" value="MBT0960684.1"/>
    <property type="molecule type" value="Genomic_DNA"/>
</dbReference>
<evidence type="ECO:0000313" key="3">
    <source>
        <dbReference type="Proteomes" id="UP000694660"/>
    </source>
</evidence>
<reference evidence="3" key="1">
    <citation type="journal article" date="2022" name="ISME J.">
        <title>Genetic and phylogenetic analysis of dissimilatory iodate-reducing bacteria identifies potential niches across the world's oceans.</title>
        <authorList>
            <person name="Reyes-Umana V."/>
            <person name="Henning Z."/>
            <person name="Lee K."/>
            <person name="Barnum T.P."/>
            <person name="Coates J.D."/>
        </authorList>
    </citation>
    <scope>NUCLEOTIDE SEQUENCE [LARGE SCALE GENOMIC DNA]</scope>
    <source>
        <strain evidence="3">IR12</strain>
    </source>
</reference>
<dbReference type="Pfam" id="PF19313">
    <property type="entry name" value="DUF5916"/>
    <property type="match status" value="1"/>
</dbReference>
<name>A0A944H701_DENI1</name>
<feature type="domain" description="DUF5916" evidence="1">
    <location>
        <begin position="308"/>
        <end position="370"/>
    </location>
</feature>
<evidence type="ECO:0000313" key="2">
    <source>
        <dbReference type="EMBL" id="MBT0960684.1"/>
    </source>
</evidence>
<sequence length="776" mass="86565">MTIGYKYAAGGGRSGRTRSRSRLFHPGWRTVGGARWLLRAMLLWFAMAVAALPADAHDPAAAPLVVGLLPAGVAPLLDGRLDEPWWAEAALIDTFYEVDPGDRLPPPVRTEIRLAVDARYLYIGVRAFDPSPQAIRAPILRRDDSGDDADKVTIYIDALGNRRVAQIFEVSASGSIGDGLFSEDTGSADEGGATLGVEDMSPNFRYRSAAARFEGGWSAELAIPFSTLRYETGDAKSWGVLVARNYPREQAYYMMSGPVPRDSACTLCWATPLAGLQPPQYQLTLQGTASLSHRTVRERQADGGTAAQGQDQAGLDLKLSWRADTHADLTLRPDFSQVEIDAPQLAGNTRYAIYFPEKRQFFLESADLLESPLPVLRTRSLAAPDWGLRLTHRGPVEGTVLIVRDAPAGSILLPAPSYTDERLREQPSTALLMRMRTQLGDATIGALHSQRRYEGALGRNEVSGVDAAWSPAPSHRLDFQWLQSRSTALQAERGVPDTGSAWQLRWFHRAPSLSVDASVRRVDAGFRADNGFVERADVRQTAWSASIYQRPWFGLQEVGLTMGDQRSLALDGDRSLLDARTAAGAYATLPRLTRLAVEPWVRVQQRATTTGLVHEMQRWQANLSSMPSSWWSGLWLQIEGGEMLDVERDRIGRGGAFDSWARWQPHAHLQVQGEFRRLAIGGHGQAWFDERAWRLLVLWHLGPDQYLRWIDQRRRVRRQGLSDSGEAARTLSWQYRWRSDWLIDVGMTTQTSLRVNADRGARSRELFVKATWEFDR</sequence>
<proteinExistence type="predicted"/>
<accession>A0A944H701</accession>
<comment type="caution">
    <text evidence="2">The sequence shown here is derived from an EMBL/GenBank/DDBJ whole genome shotgun (WGS) entry which is preliminary data.</text>
</comment>
<dbReference type="Gene3D" id="2.60.40.1190">
    <property type="match status" value="1"/>
</dbReference>
<protein>
    <submittedName>
        <fullName evidence="2">Carbohydrate binding family 9 domain-containing protein</fullName>
    </submittedName>
</protein>
<dbReference type="RefSeq" id="WP_214360446.1">
    <property type="nucleotide sequence ID" value="NZ_JAEKFT010000005.1"/>
</dbReference>
<dbReference type="SUPFAM" id="SSF49344">
    <property type="entry name" value="CBD9-like"/>
    <property type="match status" value="1"/>
</dbReference>
<keyword evidence="3" id="KW-1185">Reference proteome</keyword>
<gene>
    <name evidence="2" type="ORF">I8J34_05795</name>
</gene>
<dbReference type="InterPro" id="IPR045670">
    <property type="entry name" value="DUF5916"/>
</dbReference>